<dbReference type="SUPFAM" id="SSF63380">
    <property type="entry name" value="Riboflavin synthase domain-like"/>
    <property type="match status" value="1"/>
</dbReference>
<comment type="caution">
    <text evidence="4">The sequence shown here is derived from an EMBL/GenBank/DDBJ whole genome shotgun (WGS) entry which is preliminary data.</text>
</comment>
<dbReference type="EMBL" id="SLWU01000006">
    <property type="protein sequence ID" value="TCO67659.1"/>
    <property type="molecule type" value="Genomic_DNA"/>
</dbReference>
<evidence type="ECO:0000256" key="1">
    <source>
        <dbReference type="PIRSR" id="PIRSR006816-1"/>
    </source>
</evidence>
<comment type="cofactor">
    <cofactor evidence="1">
        <name>FAD</name>
        <dbReference type="ChEBI" id="CHEBI:57692"/>
    </cofactor>
    <text evidence="1">Binds 1 FAD per subunit.</text>
</comment>
<dbReference type="SUPFAM" id="SSF52343">
    <property type="entry name" value="Ferredoxin reductase-like, C-terminal NADP-linked domain"/>
    <property type="match status" value="1"/>
</dbReference>
<organism evidence="4 5">
    <name type="scientific">Caldanaerobacter subterraneus</name>
    <dbReference type="NCBI Taxonomy" id="911092"/>
    <lineage>
        <taxon>Bacteria</taxon>
        <taxon>Bacillati</taxon>
        <taxon>Bacillota</taxon>
        <taxon>Clostridia</taxon>
        <taxon>Thermoanaerobacterales</taxon>
        <taxon>Thermoanaerobacteraceae</taxon>
        <taxon>Caldanaerobacter</taxon>
    </lineage>
</organism>
<keyword evidence="2" id="KW-0408">Iron</keyword>
<feature type="binding site" evidence="2">
    <location>
        <position position="230"/>
    </location>
    <ligand>
        <name>[2Fe-2S] cluster</name>
        <dbReference type="ChEBI" id="CHEBI:190135"/>
    </ligand>
</feature>
<dbReference type="GO" id="GO:0046872">
    <property type="term" value="F:metal ion binding"/>
    <property type="evidence" value="ECO:0007669"/>
    <property type="project" value="UniProtKB-KW"/>
</dbReference>
<keyword evidence="2" id="KW-0411">Iron-sulfur</keyword>
<keyword evidence="2" id="KW-0479">Metal-binding</keyword>
<dbReference type="PANTHER" id="PTHR43513">
    <property type="entry name" value="DIHYDROOROTATE DEHYDROGENASE B (NAD(+)), ELECTRON TRANSFER SUBUNIT"/>
    <property type="match status" value="1"/>
</dbReference>
<dbReference type="Pfam" id="PF10418">
    <property type="entry name" value="DHODB_Fe-S_bind"/>
    <property type="match status" value="1"/>
</dbReference>
<dbReference type="Pfam" id="PF00175">
    <property type="entry name" value="NAD_binding_1"/>
    <property type="match status" value="1"/>
</dbReference>
<keyword evidence="2" id="KW-0001">2Fe-2S</keyword>
<dbReference type="InterPro" id="IPR050353">
    <property type="entry name" value="PyrK_electron_transfer"/>
</dbReference>
<protein>
    <submittedName>
        <fullName evidence="4">Sulfide dehydrogenase (Flavoprotein) subunit SudB</fullName>
    </submittedName>
</protein>
<dbReference type="PROSITE" id="PS51384">
    <property type="entry name" value="FAD_FR"/>
    <property type="match status" value="1"/>
</dbReference>
<evidence type="ECO:0000313" key="4">
    <source>
        <dbReference type="EMBL" id="TCO67659.1"/>
    </source>
</evidence>
<dbReference type="InterPro" id="IPR012165">
    <property type="entry name" value="Cyt_c3_hydrogenase_gsu"/>
</dbReference>
<dbReference type="Gene3D" id="3.40.50.80">
    <property type="entry name" value="Nucleotide-binding domain of ferredoxin-NADP reductase (FNR) module"/>
    <property type="match status" value="1"/>
</dbReference>
<dbReference type="PIRSF" id="PIRSF006816">
    <property type="entry name" value="Cyc3_hyd_g"/>
    <property type="match status" value="1"/>
</dbReference>
<dbReference type="Gene3D" id="2.40.30.10">
    <property type="entry name" value="Translation factors"/>
    <property type="match status" value="1"/>
</dbReference>
<dbReference type="InterPro" id="IPR001433">
    <property type="entry name" value="OxRdtase_FAD/NAD-bd"/>
</dbReference>
<dbReference type="InterPro" id="IPR039261">
    <property type="entry name" value="FNR_nucleotide-bd"/>
</dbReference>
<evidence type="ECO:0000256" key="2">
    <source>
        <dbReference type="PIRSR" id="PIRSR006816-2"/>
    </source>
</evidence>
<dbReference type="InterPro" id="IPR017938">
    <property type="entry name" value="Riboflavin_synthase-like_b-brl"/>
</dbReference>
<dbReference type="CDD" id="cd06219">
    <property type="entry name" value="DHOD_e_trans_like1"/>
    <property type="match status" value="1"/>
</dbReference>
<sequence>MRKRVLRMYRIVRKEVLNPAVKLMDIEAPRVAKSAKPGQFVILRIYEKGERIPLTIADYDPGKGTVTIVFQEVGKSTKLLGTLNEGDYIADFVGPLGNTMEVPKGAKKILGVGGGVGIPALYPKLKMLHQEGYKVEAILGGRSEEYVIFRKEMEAVCDKVYYATDDGTLGKKGFVTDVLKDVLENDKEVDFVITVGPVIMMKNVCKMTKEYNIPTIVSMNPLMVDGTGMCGACRIEVGGETKFVCMDGPIFDGHLVNFDLAMTRLNMFKKQEKISLELYEKEHGGGHHGR</sequence>
<dbReference type="Proteomes" id="UP000294886">
    <property type="component" value="Unassembled WGS sequence"/>
</dbReference>
<dbReference type="GO" id="GO:0050660">
    <property type="term" value="F:flavin adenine dinucleotide binding"/>
    <property type="evidence" value="ECO:0007669"/>
    <property type="project" value="InterPro"/>
</dbReference>
<feature type="domain" description="FAD-binding FR-type" evidence="3">
    <location>
        <begin position="4"/>
        <end position="102"/>
    </location>
</feature>
<dbReference type="AlphaFoldDB" id="A0A4R2KBW4"/>
<feature type="binding site" evidence="1">
    <location>
        <begin position="69"/>
        <end position="71"/>
    </location>
    <ligand>
        <name>FAD</name>
        <dbReference type="ChEBI" id="CHEBI:57692"/>
    </ligand>
</feature>
<accession>A0A4R2KBW4</accession>
<dbReference type="NCBIfam" id="NF004862">
    <property type="entry name" value="PRK06222.1"/>
    <property type="match status" value="1"/>
</dbReference>
<dbReference type="PANTHER" id="PTHR43513:SF3">
    <property type="entry name" value="DIHYDROOROTATE DEHYDROGENASE B (NAD(+)), ELECTRON TRANSFER SUBUNIT-RELATED"/>
    <property type="match status" value="1"/>
</dbReference>
<dbReference type="GO" id="GO:0051537">
    <property type="term" value="F:2 iron, 2 sulfur cluster binding"/>
    <property type="evidence" value="ECO:0007669"/>
    <property type="project" value="UniProtKB-KW"/>
</dbReference>
<evidence type="ECO:0000259" key="3">
    <source>
        <dbReference type="PROSITE" id="PS51384"/>
    </source>
</evidence>
<keyword evidence="1" id="KW-0274">FAD</keyword>
<dbReference type="InterPro" id="IPR019480">
    <property type="entry name" value="Dihydroorotate_DH_Fe-S-bd"/>
</dbReference>
<comment type="cofactor">
    <cofactor evidence="2">
        <name>[2Fe-2S] cluster</name>
        <dbReference type="ChEBI" id="CHEBI:190135"/>
    </cofactor>
    <text evidence="2">Binds 1 [2Fe-2S] cluster per subunit.</text>
</comment>
<dbReference type="InterPro" id="IPR017927">
    <property type="entry name" value="FAD-bd_FR_type"/>
</dbReference>
<dbReference type="GO" id="GO:0016491">
    <property type="term" value="F:oxidoreductase activity"/>
    <property type="evidence" value="ECO:0007669"/>
    <property type="project" value="InterPro"/>
</dbReference>
<keyword evidence="1" id="KW-0285">Flavoprotein</keyword>
<reference evidence="4 5" key="1">
    <citation type="submission" date="2019-03" db="EMBL/GenBank/DDBJ databases">
        <title>Genomic Encyclopedia of Type Strains, Phase IV (KMG-IV): sequencing the most valuable type-strain genomes for metagenomic binning, comparative biology and taxonomic classification.</title>
        <authorList>
            <person name="Goeker M."/>
        </authorList>
    </citation>
    <scope>NUCLEOTIDE SEQUENCE [LARGE SCALE GENOMIC DNA]</scope>
    <source>
        <strain evidence="4 5">DSM 13054</strain>
    </source>
</reference>
<evidence type="ECO:0000313" key="5">
    <source>
        <dbReference type="Proteomes" id="UP000294886"/>
    </source>
</evidence>
<proteinExistence type="predicted"/>
<dbReference type="GO" id="GO:0006221">
    <property type="term" value="P:pyrimidine nucleotide biosynthetic process"/>
    <property type="evidence" value="ECO:0007669"/>
    <property type="project" value="InterPro"/>
</dbReference>
<feature type="binding site" evidence="2">
    <location>
        <position position="233"/>
    </location>
    <ligand>
        <name>[2Fe-2S] cluster</name>
        <dbReference type="ChEBI" id="CHEBI:190135"/>
    </ligand>
</feature>
<gene>
    <name evidence="4" type="ORF">EV203_10671</name>
</gene>
<feature type="binding site" evidence="2">
    <location>
        <position position="245"/>
    </location>
    <ligand>
        <name>[2Fe-2S] cluster</name>
        <dbReference type="ChEBI" id="CHEBI:190135"/>
    </ligand>
</feature>
<name>A0A4R2KBW4_9THEO</name>